<dbReference type="Gramene" id="ORUFI08G00500.1">
    <property type="protein sequence ID" value="ORUFI08G00500.1"/>
    <property type="gene ID" value="ORUFI08G00500"/>
</dbReference>
<evidence type="ECO:0000256" key="5">
    <source>
        <dbReference type="ARBA" id="ARBA00022821"/>
    </source>
</evidence>
<proteinExistence type="inferred from homology"/>
<keyword evidence="2" id="KW-0433">Leucine-rich repeat</keyword>
<reference evidence="9" key="1">
    <citation type="submission" date="2013-06" db="EMBL/GenBank/DDBJ databases">
        <authorList>
            <person name="Zhao Q."/>
        </authorList>
    </citation>
    <scope>NUCLEOTIDE SEQUENCE</scope>
    <source>
        <strain evidence="9">cv. W1943</strain>
    </source>
</reference>
<protein>
    <recommendedName>
        <fullName evidence="10">NB-ARC domain-containing protein</fullName>
    </recommendedName>
</protein>
<keyword evidence="5" id="KW-0611">Plant defense</keyword>
<evidence type="ECO:0000256" key="1">
    <source>
        <dbReference type="ARBA" id="ARBA00008894"/>
    </source>
</evidence>
<feature type="domain" description="Disease resistance N-terminal" evidence="7">
    <location>
        <begin position="12"/>
        <end position="60"/>
    </location>
</feature>
<dbReference type="InterPro" id="IPR002182">
    <property type="entry name" value="NB-ARC"/>
</dbReference>
<dbReference type="Proteomes" id="UP000008022">
    <property type="component" value="Unassembled WGS sequence"/>
</dbReference>
<evidence type="ECO:0000256" key="3">
    <source>
        <dbReference type="ARBA" id="ARBA00022737"/>
    </source>
</evidence>
<dbReference type="Gene3D" id="3.40.50.300">
    <property type="entry name" value="P-loop containing nucleotide triphosphate hydrolases"/>
    <property type="match status" value="1"/>
</dbReference>
<dbReference type="InterPro" id="IPR027417">
    <property type="entry name" value="P-loop_NTPase"/>
</dbReference>
<dbReference type="OMA" id="KIDECNC"/>
<accession>A0A0E0QDD3</accession>
<evidence type="ECO:0000259" key="7">
    <source>
        <dbReference type="Pfam" id="PF18052"/>
    </source>
</evidence>
<comment type="similarity">
    <text evidence="1">Belongs to the disease resistance NB-LRR family.</text>
</comment>
<dbReference type="Pfam" id="PF00931">
    <property type="entry name" value="NB-ARC"/>
    <property type="match status" value="1"/>
</dbReference>
<dbReference type="Gene3D" id="1.20.5.4130">
    <property type="match status" value="1"/>
</dbReference>
<dbReference type="STRING" id="4529.A0A0E0QDD3"/>
<dbReference type="PANTHER" id="PTHR19338">
    <property type="entry name" value="TRANSLOCASE OF INNER MITOCHONDRIAL MEMBRANE 13 HOMOLOG"/>
    <property type="match status" value="1"/>
</dbReference>
<keyword evidence="3" id="KW-0677">Repeat</keyword>
<dbReference type="PRINTS" id="PR00364">
    <property type="entry name" value="DISEASERSIST"/>
</dbReference>
<evidence type="ECO:0000259" key="6">
    <source>
        <dbReference type="Pfam" id="PF00931"/>
    </source>
</evidence>
<evidence type="ECO:0000256" key="4">
    <source>
        <dbReference type="ARBA" id="ARBA00022741"/>
    </source>
</evidence>
<dbReference type="GO" id="GO:0006952">
    <property type="term" value="P:defense response"/>
    <property type="evidence" value="ECO:0007669"/>
    <property type="project" value="UniProtKB-KW"/>
</dbReference>
<keyword evidence="4" id="KW-0547">Nucleotide-binding</keyword>
<evidence type="ECO:0008006" key="10">
    <source>
        <dbReference type="Google" id="ProtNLM"/>
    </source>
</evidence>
<dbReference type="InterPro" id="IPR041118">
    <property type="entry name" value="Rx_N"/>
</dbReference>
<keyword evidence="9" id="KW-1185">Reference proteome</keyword>
<evidence type="ECO:0000313" key="9">
    <source>
        <dbReference type="Proteomes" id="UP000008022"/>
    </source>
</evidence>
<dbReference type="GO" id="GO:0043531">
    <property type="term" value="F:ADP binding"/>
    <property type="evidence" value="ECO:0007669"/>
    <property type="project" value="InterPro"/>
</dbReference>
<dbReference type="EnsemblPlants" id="ORUFI08G00500.1">
    <property type="protein sequence ID" value="ORUFI08G00500.1"/>
    <property type="gene ID" value="ORUFI08G00500"/>
</dbReference>
<dbReference type="Pfam" id="PF18052">
    <property type="entry name" value="Rx_N"/>
    <property type="match status" value="1"/>
</dbReference>
<reference evidence="8" key="2">
    <citation type="submission" date="2015-06" db="UniProtKB">
        <authorList>
            <consortium name="EnsemblPlants"/>
        </authorList>
    </citation>
    <scope>IDENTIFICATION</scope>
</reference>
<evidence type="ECO:0000313" key="8">
    <source>
        <dbReference type="EnsemblPlants" id="ORUFI08G00500.1"/>
    </source>
</evidence>
<dbReference type="AlphaFoldDB" id="A0A0E0QDD3"/>
<dbReference type="HOGENOM" id="CLU_000837_29_0_1"/>
<name>A0A0E0QDD3_ORYRU</name>
<dbReference type="eggNOG" id="KOG4658">
    <property type="taxonomic scope" value="Eukaryota"/>
</dbReference>
<evidence type="ECO:0000256" key="2">
    <source>
        <dbReference type="ARBA" id="ARBA00022614"/>
    </source>
</evidence>
<dbReference type="PANTHER" id="PTHR19338:SF65">
    <property type="entry name" value="OS06G0163900 PROTEIN"/>
    <property type="match status" value="1"/>
</dbReference>
<sequence length="226" mass="24806">MSEIVVTASKGAMNPLLAKLATLMGDEYKKLKGVRKEIVFLNSELSTMNALLEELADRDEIGGTISGRWSPILRTASMTSCTAQYQIIKEPSQVHADNCVPTSVVPIDPRLSALYTETSSLVGIHDPKANLIKWLMGDEQERNVVSVVGLGGLGKTTLVKEVYRDIGGKFDCKAFVSVSQRPDMTALLISIILQIGRQKSSHSCSMKDLIDSLRESLQHKRYLALI</sequence>
<dbReference type="SUPFAM" id="SSF52540">
    <property type="entry name" value="P-loop containing nucleoside triphosphate hydrolases"/>
    <property type="match status" value="1"/>
</dbReference>
<feature type="domain" description="NB-ARC" evidence="6">
    <location>
        <begin position="127"/>
        <end position="225"/>
    </location>
</feature>
<organism evidence="8 9">
    <name type="scientific">Oryza rufipogon</name>
    <name type="common">Brownbeard rice</name>
    <name type="synonym">Asian wild rice</name>
    <dbReference type="NCBI Taxonomy" id="4529"/>
    <lineage>
        <taxon>Eukaryota</taxon>
        <taxon>Viridiplantae</taxon>
        <taxon>Streptophyta</taxon>
        <taxon>Embryophyta</taxon>
        <taxon>Tracheophyta</taxon>
        <taxon>Spermatophyta</taxon>
        <taxon>Magnoliopsida</taxon>
        <taxon>Liliopsida</taxon>
        <taxon>Poales</taxon>
        <taxon>Poaceae</taxon>
        <taxon>BOP clade</taxon>
        <taxon>Oryzoideae</taxon>
        <taxon>Oryzeae</taxon>
        <taxon>Oryzinae</taxon>
        <taxon>Oryza</taxon>
    </lineage>
</organism>